<keyword evidence="1" id="KW-0472">Membrane</keyword>
<dbReference type="RefSeq" id="WP_379834948.1">
    <property type="nucleotide sequence ID" value="NZ_JBHRYQ010000001.1"/>
</dbReference>
<evidence type="ECO:0000256" key="1">
    <source>
        <dbReference type="SAM" id="Phobius"/>
    </source>
</evidence>
<protein>
    <recommendedName>
        <fullName evidence="4">DUF4064 domain-containing protein</fullName>
    </recommendedName>
</protein>
<evidence type="ECO:0000313" key="3">
    <source>
        <dbReference type="Proteomes" id="UP001595616"/>
    </source>
</evidence>
<sequence>MENLRPTFLTVLCILTFIGSGFGIYSAISNYTQAGMTSELTKDAMEQSRDQIEESADEKSAEIVNKMLDSVESNLTEDKVRDGAIASGIANILTLVGAVLMWGLNKKGFYLYLIGALVSVIAPLFIYDGILSAIASAGIGFFSIIFCVLYFVNLKHLR</sequence>
<proteinExistence type="predicted"/>
<evidence type="ECO:0000313" key="2">
    <source>
        <dbReference type="EMBL" id="MFC3809634.1"/>
    </source>
</evidence>
<feature type="transmembrane region" description="Helical" evidence="1">
    <location>
        <begin position="83"/>
        <end position="102"/>
    </location>
</feature>
<feature type="transmembrane region" description="Helical" evidence="1">
    <location>
        <begin position="7"/>
        <end position="28"/>
    </location>
</feature>
<evidence type="ECO:0008006" key="4">
    <source>
        <dbReference type="Google" id="ProtNLM"/>
    </source>
</evidence>
<reference evidence="3" key="1">
    <citation type="journal article" date="2019" name="Int. J. Syst. Evol. Microbiol.">
        <title>The Global Catalogue of Microorganisms (GCM) 10K type strain sequencing project: providing services to taxonomists for standard genome sequencing and annotation.</title>
        <authorList>
            <consortium name="The Broad Institute Genomics Platform"/>
            <consortium name="The Broad Institute Genome Sequencing Center for Infectious Disease"/>
            <person name="Wu L."/>
            <person name="Ma J."/>
        </authorList>
    </citation>
    <scope>NUCLEOTIDE SEQUENCE [LARGE SCALE GENOMIC DNA]</scope>
    <source>
        <strain evidence="3">CECT 7956</strain>
    </source>
</reference>
<dbReference type="Proteomes" id="UP001595616">
    <property type="component" value="Unassembled WGS sequence"/>
</dbReference>
<gene>
    <name evidence="2" type="ORF">ACFOOI_03125</name>
</gene>
<accession>A0ABV7YQL5</accession>
<keyword evidence="3" id="KW-1185">Reference proteome</keyword>
<dbReference type="EMBL" id="JBHRYQ010000001">
    <property type="protein sequence ID" value="MFC3809634.1"/>
    <property type="molecule type" value="Genomic_DNA"/>
</dbReference>
<feature type="transmembrane region" description="Helical" evidence="1">
    <location>
        <begin position="133"/>
        <end position="152"/>
    </location>
</feature>
<keyword evidence="1" id="KW-1133">Transmembrane helix</keyword>
<name>A0ABV7YQL5_9BACT</name>
<organism evidence="2 3">
    <name type="scientific">Lacihabitans lacunae</name>
    <dbReference type="NCBI Taxonomy" id="1028214"/>
    <lineage>
        <taxon>Bacteria</taxon>
        <taxon>Pseudomonadati</taxon>
        <taxon>Bacteroidota</taxon>
        <taxon>Cytophagia</taxon>
        <taxon>Cytophagales</taxon>
        <taxon>Leadbetterellaceae</taxon>
        <taxon>Lacihabitans</taxon>
    </lineage>
</organism>
<feature type="transmembrane region" description="Helical" evidence="1">
    <location>
        <begin position="109"/>
        <end position="127"/>
    </location>
</feature>
<keyword evidence="1" id="KW-0812">Transmembrane</keyword>
<comment type="caution">
    <text evidence="2">The sequence shown here is derived from an EMBL/GenBank/DDBJ whole genome shotgun (WGS) entry which is preliminary data.</text>
</comment>